<evidence type="ECO:0000313" key="1">
    <source>
        <dbReference type="EMBL" id="KNC31350.1"/>
    </source>
</evidence>
<feature type="non-terminal residue" evidence="1">
    <location>
        <position position="1"/>
    </location>
</feature>
<sequence>KCNLKVVARNKVAANIHLKFQKFPLHNLTVSVLDLQKIFKKFYFLNLHKQIWGQLLRKSNEYRPFLYNTTVDLCKFLKNGNKFLFWKIVYNVMKPFTNLNHSCPINHDIILDNLIVEERSMKLILFPAGEYQIRLNTLHSKRSKMDVKVYFSVKED</sequence>
<protein>
    <submittedName>
        <fullName evidence="1">Uncharacterized protein</fullName>
    </submittedName>
</protein>
<reference evidence="1 2" key="1">
    <citation type="journal article" date="2015" name="Nat. Commun.">
        <title>Lucilia cuprina genome unlocks parasitic fly biology to underpin future interventions.</title>
        <authorList>
            <person name="Anstead C.A."/>
            <person name="Korhonen P.K."/>
            <person name="Young N.D."/>
            <person name="Hall R.S."/>
            <person name="Jex A.R."/>
            <person name="Murali S.C."/>
            <person name="Hughes D.S."/>
            <person name="Lee S.F."/>
            <person name="Perry T."/>
            <person name="Stroehlein A.J."/>
            <person name="Ansell B.R."/>
            <person name="Breugelmans B."/>
            <person name="Hofmann A."/>
            <person name="Qu J."/>
            <person name="Dugan S."/>
            <person name="Lee S.L."/>
            <person name="Chao H."/>
            <person name="Dinh H."/>
            <person name="Han Y."/>
            <person name="Doddapaneni H.V."/>
            <person name="Worley K.C."/>
            <person name="Muzny D.M."/>
            <person name="Ioannidis P."/>
            <person name="Waterhouse R.M."/>
            <person name="Zdobnov E.M."/>
            <person name="James P.J."/>
            <person name="Bagnall N.H."/>
            <person name="Kotze A.C."/>
            <person name="Gibbs R.A."/>
            <person name="Richards S."/>
            <person name="Batterham P."/>
            <person name="Gasser R.B."/>
        </authorList>
    </citation>
    <scope>NUCLEOTIDE SEQUENCE [LARGE SCALE GENOMIC DNA]</scope>
    <source>
        <strain evidence="1 2">LS</strain>
        <tissue evidence="1">Full body</tissue>
    </source>
</reference>
<dbReference type="Pfam" id="PF06477">
    <property type="entry name" value="DUF1091"/>
    <property type="match status" value="1"/>
</dbReference>
<gene>
    <name evidence="1" type="ORF">FF38_02847</name>
</gene>
<proteinExistence type="predicted"/>
<keyword evidence="2" id="KW-1185">Reference proteome</keyword>
<dbReference type="PANTHER" id="PTHR20898:SF0">
    <property type="entry name" value="DAEDALUS ON 3-RELATED"/>
    <property type="match status" value="1"/>
</dbReference>
<dbReference type="Proteomes" id="UP000037069">
    <property type="component" value="Unassembled WGS sequence"/>
</dbReference>
<accession>A0A0L0CGI2</accession>
<dbReference type="PANTHER" id="PTHR20898">
    <property type="entry name" value="DAEDALUS ON 3-RELATED-RELATED"/>
    <property type="match status" value="1"/>
</dbReference>
<evidence type="ECO:0000313" key="2">
    <source>
        <dbReference type="Proteomes" id="UP000037069"/>
    </source>
</evidence>
<name>A0A0L0CGI2_LUCCU</name>
<dbReference type="EMBL" id="JRES01000430">
    <property type="protein sequence ID" value="KNC31350.1"/>
    <property type="molecule type" value="Genomic_DNA"/>
</dbReference>
<comment type="caution">
    <text evidence="1">The sequence shown here is derived from an EMBL/GenBank/DDBJ whole genome shotgun (WGS) entry which is preliminary data.</text>
</comment>
<dbReference type="SMART" id="SM00697">
    <property type="entry name" value="DM8"/>
    <property type="match status" value="1"/>
</dbReference>
<dbReference type="InterPro" id="IPR010512">
    <property type="entry name" value="DUF1091"/>
</dbReference>
<dbReference type="AlphaFoldDB" id="A0A0L0CGI2"/>
<organism evidence="1 2">
    <name type="scientific">Lucilia cuprina</name>
    <name type="common">Green bottle fly</name>
    <name type="synonym">Australian sheep blowfly</name>
    <dbReference type="NCBI Taxonomy" id="7375"/>
    <lineage>
        <taxon>Eukaryota</taxon>
        <taxon>Metazoa</taxon>
        <taxon>Ecdysozoa</taxon>
        <taxon>Arthropoda</taxon>
        <taxon>Hexapoda</taxon>
        <taxon>Insecta</taxon>
        <taxon>Pterygota</taxon>
        <taxon>Neoptera</taxon>
        <taxon>Endopterygota</taxon>
        <taxon>Diptera</taxon>
        <taxon>Brachycera</taxon>
        <taxon>Muscomorpha</taxon>
        <taxon>Oestroidea</taxon>
        <taxon>Calliphoridae</taxon>
        <taxon>Luciliinae</taxon>
        <taxon>Lucilia</taxon>
    </lineage>
</organism>
<dbReference type="OrthoDB" id="7727171at2759"/>